<dbReference type="PROSITE" id="PS51007">
    <property type="entry name" value="CYTC"/>
    <property type="match status" value="1"/>
</dbReference>
<keyword evidence="6" id="KW-0812">Transmembrane</keyword>
<accession>A0ABW4Z727</accession>
<dbReference type="InterPro" id="IPR051459">
    <property type="entry name" value="Cytochrome_c-type_DH"/>
</dbReference>
<dbReference type="RefSeq" id="WP_377090022.1">
    <property type="nucleotide sequence ID" value="NZ_JBHSJL010000014.1"/>
</dbReference>
<evidence type="ECO:0000256" key="6">
    <source>
        <dbReference type="SAM" id="Phobius"/>
    </source>
</evidence>
<feature type="signal peptide" evidence="7">
    <location>
        <begin position="1"/>
        <end position="20"/>
    </location>
</feature>
<keyword evidence="6" id="KW-1133">Transmembrane helix</keyword>
<feature type="transmembrane region" description="Helical" evidence="6">
    <location>
        <begin position="200"/>
        <end position="220"/>
    </location>
</feature>
<name>A0ABW4Z727_9BACT</name>
<feature type="region of interest" description="Disordered" evidence="5">
    <location>
        <begin position="137"/>
        <end position="195"/>
    </location>
</feature>
<keyword evidence="2 4" id="KW-0479">Metal-binding</keyword>
<keyword evidence="3 4" id="KW-0408">Iron</keyword>
<dbReference type="EMBL" id="JBHUJB010000009">
    <property type="protein sequence ID" value="MFD2157555.1"/>
    <property type="molecule type" value="Genomic_DNA"/>
</dbReference>
<evidence type="ECO:0000256" key="5">
    <source>
        <dbReference type="SAM" id="MobiDB-lite"/>
    </source>
</evidence>
<feature type="domain" description="Cytochrome c" evidence="8">
    <location>
        <begin position="19"/>
        <end position="107"/>
    </location>
</feature>
<evidence type="ECO:0000256" key="3">
    <source>
        <dbReference type="ARBA" id="ARBA00023004"/>
    </source>
</evidence>
<evidence type="ECO:0000259" key="8">
    <source>
        <dbReference type="PROSITE" id="PS51007"/>
    </source>
</evidence>
<evidence type="ECO:0000313" key="10">
    <source>
        <dbReference type="Proteomes" id="UP001597389"/>
    </source>
</evidence>
<evidence type="ECO:0000313" key="9">
    <source>
        <dbReference type="EMBL" id="MFD2157555.1"/>
    </source>
</evidence>
<feature type="compositionally biased region" description="Basic and acidic residues" evidence="5">
    <location>
        <begin position="137"/>
        <end position="158"/>
    </location>
</feature>
<dbReference type="Proteomes" id="UP001597389">
    <property type="component" value="Unassembled WGS sequence"/>
</dbReference>
<feature type="chain" id="PRO_5045497895" evidence="7">
    <location>
        <begin position="21"/>
        <end position="223"/>
    </location>
</feature>
<keyword evidence="7" id="KW-0732">Signal</keyword>
<organism evidence="9 10">
    <name type="scientific">Rubritalea tangerina</name>
    <dbReference type="NCBI Taxonomy" id="430798"/>
    <lineage>
        <taxon>Bacteria</taxon>
        <taxon>Pseudomonadati</taxon>
        <taxon>Verrucomicrobiota</taxon>
        <taxon>Verrucomicrobiia</taxon>
        <taxon>Verrucomicrobiales</taxon>
        <taxon>Rubritaleaceae</taxon>
        <taxon>Rubritalea</taxon>
    </lineage>
</organism>
<dbReference type="PANTHER" id="PTHR35008:SF8">
    <property type="entry name" value="ALCOHOL DEHYDROGENASE CYTOCHROME C SUBUNIT"/>
    <property type="match status" value="1"/>
</dbReference>
<keyword evidence="6" id="KW-0472">Membrane</keyword>
<proteinExistence type="predicted"/>
<dbReference type="Pfam" id="PF00034">
    <property type="entry name" value="Cytochrom_C"/>
    <property type="match status" value="1"/>
</dbReference>
<evidence type="ECO:0000256" key="7">
    <source>
        <dbReference type="SAM" id="SignalP"/>
    </source>
</evidence>
<evidence type="ECO:0000256" key="4">
    <source>
        <dbReference type="PROSITE-ProRule" id="PRU00433"/>
    </source>
</evidence>
<comment type="caution">
    <text evidence="9">The sequence shown here is derived from an EMBL/GenBank/DDBJ whole genome shotgun (WGS) entry which is preliminary data.</text>
</comment>
<dbReference type="InterPro" id="IPR009056">
    <property type="entry name" value="Cyt_c-like_dom"/>
</dbReference>
<dbReference type="InterPro" id="IPR036909">
    <property type="entry name" value="Cyt_c-like_dom_sf"/>
</dbReference>
<evidence type="ECO:0000256" key="1">
    <source>
        <dbReference type="ARBA" id="ARBA00022617"/>
    </source>
</evidence>
<evidence type="ECO:0000256" key="2">
    <source>
        <dbReference type="ARBA" id="ARBA00022723"/>
    </source>
</evidence>
<sequence length="223" mass="23175">MKKLALILASTVVGLGAAHAEADGAKIYATCAACHQANGQGLPGAFPPLAESEWVNGPAENLIRIQLRGLMGPITVKGKQYNSVMPPNAAMSDEDIAAVLTYVRSNFGNKASAVTADQVKALRSEVGKPMLKAEELIDPNKAEEKKEEAPAEGAEKPAAEGNAQAEPKQEAPAVALKAGETTASGTVKKSEHLSRSSETFAFGGFAAWTLLSLIPVVTGIGRK</sequence>
<dbReference type="Gene3D" id="1.10.760.10">
    <property type="entry name" value="Cytochrome c-like domain"/>
    <property type="match status" value="1"/>
</dbReference>
<keyword evidence="1 4" id="KW-0349">Heme</keyword>
<dbReference type="SUPFAM" id="SSF46626">
    <property type="entry name" value="Cytochrome c"/>
    <property type="match status" value="1"/>
</dbReference>
<protein>
    <submittedName>
        <fullName evidence="9">C-type cytochrome</fullName>
    </submittedName>
</protein>
<gene>
    <name evidence="9" type="ORF">ACFSW8_01440</name>
</gene>
<keyword evidence="10" id="KW-1185">Reference proteome</keyword>
<dbReference type="PANTHER" id="PTHR35008">
    <property type="entry name" value="BLL4482 PROTEIN-RELATED"/>
    <property type="match status" value="1"/>
</dbReference>
<reference evidence="10" key="1">
    <citation type="journal article" date="2019" name="Int. J. Syst. Evol. Microbiol.">
        <title>The Global Catalogue of Microorganisms (GCM) 10K type strain sequencing project: providing services to taxonomists for standard genome sequencing and annotation.</title>
        <authorList>
            <consortium name="The Broad Institute Genomics Platform"/>
            <consortium name="The Broad Institute Genome Sequencing Center for Infectious Disease"/>
            <person name="Wu L."/>
            <person name="Ma J."/>
        </authorList>
    </citation>
    <scope>NUCLEOTIDE SEQUENCE [LARGE SCALE GENOMIC DNA]</scope>
    <source>
        <strain evidence="10">CCUG 57942</strain>
    </source>
</reference>